<organism evidence="2 3">
    <name type="scientific">Rubellicoccus peritrichatus</name>
    <dbReference type="NCBI Taxonomy" id="3080537"/>
    <lineage>
        <taxon>Bacteria</taxon>
        <taxon>Pseudomonadati</taxon>
        <taxon>Verrucomicrobiota</taxon>
        <taxon>Opitutia</taxon>
        <taxon>Puniceicoccales</taxon>
        <taxon>Cerasicoccaceae</taxon>
        <taxon>Rubellicoccus</taxon>
    </lineage>
</organism>
<keyword evidence="3" id="KW-1185">Reference proteome</keyword>
<accession>A0AAQ3LBU9</accession>
<dbReference type="PANTHER" id="PTHR12110:SF41">
    <property type="entry name" value="INOSOSE DEHYDRATASE"/>
    <property type="match status" value="1"/>
</dbReference>
<evidence type="ECO:0000313" key="3">
    <source>
        <dbReference type="Proteomes" id="UP001304300"/>
    </source>
</evidence>
<dbReference type="Pfam" id="PF01261">
    <property type="entry name" value="AP_endonuc_2"/>
    <property type="match status" value="1"/>
</dbReference>
<dbReference type="KEGG" id="puo:RZN69_11600"/>
<name>A0AAQ3LBU9_9BACT</name>
<reference evidence="2 3" key="1">
    <citation type="submission" date="2023-10" db="EMBL/GenBank/DDBJ databases">
        <title>Rubellicoccus peritrichatus gen. nov., sp. nov., isolated from an algae of coral reef tank.</title>
        <authorList>
            <person name="Luo J."/>
        </authorList>
    </citation>
    <scope>NUCLEOTIDE SEQUENCE [LARGE SCALE GENOMIC DNA]</scope>
    <source>
        <strain evidence="2 3">CR14</strain>
    </source>
</reference>
<dbReference type="Gene3D" id="3.20.20.150">
    <property type="entry name" value="Divalent-metal-dependent TIM barrel enzymes"/>
    <property type="match status" value="1"/>
</dbReference>
<dbReference type="RefSeq" id="WP_317831085.1">
    <property type="nucleotide sequence ID" value="NZ_CP136920.1"/>
</dbReference>
<dbReference type="AlphaFoldDB" id="A0AAQ3LBU9"/>
<feature type="domain" description="Xylose isomerase-like TIM barrel" evidence="1">
    <location>
        <begin position="23"/>
        <end position="255"/>
    </location>
</feature>
<dbReference type="SUPFAM" id="SSF51658">
    <property type="entry name" value="Xylose isomerase-like"/>
    <property type="match status" value="1"/>
</dbReference>
<dbReference type="InterPro" id="IPR050312">
    <property type="entry name" value="IolE/XylAMocC-like"/>
</dbReference>
<dbReference type="EMBL" id="CP136920">
    <property type="protein sequence ID" value="WOO39259.1"/>
    <property type="molecule type" value="Genomic_DNA"/>
</dbReference>
<dbReference type="InterPro" id="IPR013022">
    <property type="entry name" value="Xyl_isomerase-like_TIM-brl"/>
</dbReference>
<dbReference type="PANTHER" id="PTHR12110">
    <property type="entry name" value="HYDROXYPYRUVATE ISOMERASE"/>
    <property type="match status" value="1"/>
</dbReference>
<evidence type="ECO:0000259" key="1">
    <source>
        <dbReference type="Pfam" id="PF01261"/>
    </source>
</evidence>
<dbReference type="Proteomes" id="UP001304300">
    <property type="component" value="Chromosome"/>
</dbReference>
<evidence type="ECO:0000313" key="2">
    <source>
        <dbReference type="EMBL" id="WOO39259.1"/>
    </source>
</evidence>
<keyword evidence="2" id="KW-0413">Isomerase</keyword>
<dbReference type="InterPro" id="IPR036237">
    <property type="entry name" value="Xyl_isomerase-like_sf"/>
</dbReference>
<dbReference type="GO" id="GO:0016853">
    <property type="term" value="F:isomerase activity"/>
    <property type="evidence" value="ECO:0007669"/>
    <property type="project" value="UniProtKB-KW"/>
</dbReference>
<protein>
    <submittedName>
        <fullName evidence="2">Sugar phosphate isomerase/epimerase family protein</fullName>
    </submittedName>
</protein>
<sequence length="283" mass="31293">MRFGLNTFLSNSGFTDTDIHLIQEFKSYGAEVIELAVVDTSRVTPSKILPALKDSELSSPIVCGAFGPGRDLRGSEEARSNTVKYLHELIELADQLESNVICGPFYSETGRANYHTTEEREQQIDRIVSALRPICKRAEATGIILAVEPLNRFETDCINTIDQAIDLINRVDSPALKIHVDTFHMNIEEDDSASAIIKADGHIGHVHASASHRGLLGNDQVDWNSIFSALREINYDGDIVIESFASGNETIAKAASIWRPLYDSPKHFATEGLAFLKDKAYML</sequence>
<gene>
    <name evidence="2" type="ORF">RZN69_11600</name>
</gene>
<proteinExistence type="predicted"/>